<accession>A0A4S5DYD4</accession>
<protein>
    <submittedName>
        <fullName evidence="1">Uncharacterized protein</fullName>
    </submittedName>
</protein>
<evidence type="ECO:0000313" key="2">
    <source>
        <dbReference type="Proteomes" id="UP000305282"/>
    </source>
</evidence>
<evidence type="ECO:0000313" key="1">
    <source>
        <dbReference type="EMBL" id="THJ63974.1"/>
    </source>
</evidence>
<proteinExistence type="predicted"/>
<keyword evidence="2" id="KW-1185">Reference proteome</keyword>
<comment type="caution">
    <text evidence="1">The sequence shown here is derived from an EMBL/GenBank/DDBJ whole genome shotgun (WGS) entry which is preliminary data.</text>
</comment>
<sequence>MSGDDVDQGAPVDPVAPLRAALSEVLAVLEGLAPAARAAAAHRARRYVGEDAQRALAVAYADALGGLYARQGSYAAAAAALADAGDALGDEVLAAMDGEAVRQALIRARRAAAATAPPAG</sequence>
<dbReference type="AlphaFoldDB" id="A0A4S5DYD4"/>
<name>A0A4S5DYD4_9ACTN</name>
<dbReference type="Proteomes" id="UP000305282">
    <property type="component" value="Unassembled WGS sequence"/>
</dbReference>
<reference evidence="1 2" key="1">
    <citation type="submission" date="2019-04" db="EMBL/GenBank/DDBJ databases">
        <title>Draft genome sequences for three unisolated Alnus-infective Frankia Sp+ strains, AgTrS, AiOr and AvVan, the first sequenced Frankia strains able to sporulate in-planta.</title>
        <authorList>
            <person name="Bethencourt L."/>
            <person name="Vautrin F."/>
            <person name="Taib N."/>
            <person name="Dubost A."/>
            <person name="Castro-Garcia L."/>
            <person name="Imbaud O."/>
            <person name="Abrouk D."/>
            <person name="Fournier P."/>
            <person name="Briolay J."/>
            <person name="Nguyen A."/>
            <person name="Normand P."/>
            <person name="Fernandez M.P."/>
            <person name="Brochier-Armanet C."/>
            <person name="Herrera-Belaroussi A."/>
        </authorList>
    </citation>
    <scope>NUCLEOTIDE SEQUENCE [LARGE SCALE GENOMIC DNA]</scope>
    <source>
        <strain evidence="1 2">AvVan</strain>
    </source>
</reference>
<dbReference type="EMBL" id="SSXH01000556">
    <property type="protein sequence ID" value="THJ63974.1"/>
    <property type="molecule type" value="Genomic_DNA"/>
</dbReference>
<organism evidence="1 2">
    <name type="scientific">Candidatus Frankia alpina</name>
    <dbReference type="NCBI Taxonomy" id="2699483"/>
    <lineage>
        <taxon>Bacteria</taxon>
        <taxon>Bacillati</taxon>
        <taxon>Actinomycetota</taxon>
        <taxon>Actinomycetes</taxon>
        <taxon>Frankiales</taxon>
        <taxon>Frankiaceae</taxon>
        <taxon>Frankia</taxon>
    </lineage>
</organism>
<gene>
    <name evidence="1" type="ORF">E7Y31_17915</name>
</gene>
<dbReference type="RefSeq" id="WP_136449080.1">
    <property type="nucleotide sequence ID" value="NZ_SSXH01000556.1"/>
</dbReference>